<keyword evidence="3" id="KW-1185">Reference proteome</keyword>
<dbReference type="OrthoDB" id="3796016at2759"/>
<dbReference type="EMBL" id="JYNV01000212">
    <property type="protein sequence ID" value="KZM22647.1"/>
    <property type="molecule type" value="Genomic_DNA"/>
</dbReference>
<comment type="caution">
    <text evidence="2">The sequence shown here is derived from an EMBL/GenBank/DDBJ whole genome shotgun (WGS) entry which is preliminary data.</text>
</comment>
<reference evidence="2 3" key="1">
    <citation type="journal article" date="2016" name="Sci. Rep.">
        <title>Draft genome sequencing and secretome analysis of fungal phytopathogen Ascochyta rabiei provides insight into the necrotrophic effector repertoire.</title>
        <authorList>
            <person name="Verma S."/>
            <person name="Gazara R.K."/>
            <person name="Nizam S."/>
            <person name="Parween S."/>
            <person name="Chattopadhyay D."/>
            <person name="Verma P.K."/>
        </authorList>
    </citation>
    <scope>NUCLEOTIDE SEQUENCE [LARGE SCALE GENOMIC DNA]</scope>
    <source>
        <strain evidence="2 3">ArDII</strain>
    </source>
</reference>
<gene>
    <name evidence="2" type="ORF">ST47_g6194</name>
</gene>
<accession>A0A163CRU3</accession>
<dbReference type="AlphaFoldDB" id="A0A163CRU3"/>
<organism evidence="2 3">
    <name type="scientific">Didymella rabiei</name>
    <name type="common">Chickpea ascochyta blight fungus</name>
    <name type="synonym">Mycosphaerella rabiei</name>
    <dbReference type="NCBI Taxonomy" id="5454"/>
    <lineage>
        <taxon>Eukaryota</taxon>
        <taxon>Fungi</taxon>
        <taxon>Dikarya</taxon>
        <taxon>Ascomycota</taxon>
        <taxon>Pezizomycotina</taxon>
        <taxon>Dothideomycetes</taxon>
        <taxon>Pleosporomycetidae</taxon>
        <taxon>Pleosporales</taxon>
        <taxon>Pleosporineae</taxon>
        <taxon>Didymellaceae</taxon>
        <taxon>Ascochyta</taxon>
    </lineage>
</organism>
<evidence type="ECO:0000313" key="3">
    <source>
        <dbReference type="Proteomes" id="UP000076837"/>
    </source>
</evidence>
<evidence type="ECO:0000313" key="2">
    <source>
        <dbReference type="EMBL" id="KZM22647.1"/>
    </source>
</evidence>
<sequence>MEPTLTLQISFILLGRRDTRILDPTLLSPHEQATTPIHLILQTLQHFCPSLPIHTWAIETPDREIPPLDKLSPKAKRAHAATQAAAHNDAQRAGEQHWRALTCDSRELWMLRPAPRDSTALSPVDAHTWREGDANLTAAEAAHLGRNSWACPVLLQRFGIPVDVTSAAWERFVREAREVLGVLRRAFVDFQGVVLGLEGEVKYWDLVVGGSCFLKMVVEPVEAGVGHRVLVLAAAFEPDLDLLRSTGEVMRFVGVGRWLEWMLLGKMARAQREAWRCLGKATHCTRGEEQWENDLGVEDERYRRTKGRPREWWDVVNDLDETEIVEGMRKFESSGNNRLGIALHPSSDHTYQLHFQGRRSTLDAEQLIAYTELLAHIIDTAQAIRPSTIAEQLENLQLHPSPTSTDRFSNMLSFLSHDSSNASQTALTALLNPIDCTSPSEPESSTLPAPQPTRPREAVDPFYSTRAYLETKCAAERADMVCFIERYSRAGGYQPTADEKLLAMLRAGRGEERDCGQPEEEKEG</sequence>
<proteinExistence type="predicted"/>
<evidence type="ECO:0000256" key="1">
    <source>
        <dbReference type="SAM" id="MobiDB-lite"/>
    </source>
</evidence>
<dbReference type="Proteomes" id="UP000076837">
    <property type="component" value="Unassembled WGS sequence"/>
</dbReference>
<feature type="region of interest" description="Disordered" evidence="1">
    <location>
        <begin position="433"/>
        <end position="458"/>
    </location>
</feature>
<name>A0A163CRU3_DIDRA</name>
<feature type="compositionally biased region" description="Low complexity" evidence="1">
    <location>
        <begin position="437"/>
        <end position="446"/>
    </location>
</feature>
<protein>
    <submittedName>
        <fullName evidence="2">Uncharacterized protein</fullName>
    </submittedName>
</protein>